<sequence>MAQTPPTGHEVDTSFKLQANTWEETDQRVLNFTSSAISDGTRLPKMDCSGGGQLVHVEYLTGPSYSGKYLWHPCHSSWVQDMLDAAEDNRQQQRIRELSQTTEGDASGVYWVHMFGFDNPLKVHEGGQSYFRYVNSYRHGMEDYDKHKVGELRVDTSPRRFMDSNPGCMDENFLWGKKTMADTGRTPTAIGSSGH</sequence>
<gene>
    <name evidence="1" type="ORF">OEZ85_002722</name>
</gene>
<evidence type="ECO:0000313" key="1">
    <source>
        <dbReference type="EMBL" id="WIA14183.1"/>
    </source>
</evidence>
<protein>
    <submittedName>
        <fullName evidence="1">Uncharacterized protein</fullName>
    </submittedName>
</protein>
<keyword evidence="2" id="KW-1185">Reference proteome</keyword>
<accession>A0ABY8U0M8</accession>
<evidence type="ECO:0000313" key="2">
    <source>
        <dbReference type="Proteomes" id="UP001244341"/>
    </source>
</evidence>
<organism evidence="1 2">
    <name type="scientific">Tetradesmus obliquus</name>
    <name type="common">Green alga</name>
    <name type="synonym">Acutodesmus obliquus</name>
    <dbReference type="NCBI Taxonomy" id="3088"/>
    <lineage>
        <taxon>Eukaryota</taxon>
        <taxon>Viridiplantae</taxon>
        <taxon>Chlorophyta</taxon>
        <taxon>core chlorophytes</taxon>
        <taxon>Chlorophyceae</taxon>
        <taxon>CS clade</taxon>
        <taxon>Sphaeropleales</taxon>
        <taxon>Scenedesmaceae</taxon>
        <taxon>Tetradesmus</taxon>
    </lineage>
</organism>
<reference evidence="1 2" key="1">
    <citation type="submission" date="2023-05" db="EMBL/GenBank/DDBJ databases">
        <title>A 100% complete, gapless, phased diploid assembly of the Scenedesmus obliquus UTEX 3031 genome.</title>
        <authorList>
            <person name="Biondi T.C."/>
            <person name="Hanschen E.R."/>
            <person name="Kwon T."/>
            <person name="Eng W."/>
            <person name="Kruse C.P.S."/>
            <person name="Koehler S.I."/>
            <person name="Kunde Y."/>
            <person name="Gleasner C.D."/>
            <person name="You Mak K.T."/>
            <person name="Polle J."/>
            <person name="Hovde B.T."/>
            <person name="Starkenburg S.R."/>
        </authorList>
    </citation>
    <scope>NUCLEOTIDE SEQUENCE [LARGE SCALE GENOMIC DNA]</scope>
    <source>
        <strain evidence="1 2">DOE0152z</strain>
    </source>
</reference>
<name>A0ABY8U0M8_TETOB</name>
<dbReference type="EMBL" id="CP126212">
    <property type="protein sequence ID" value="WIA14183.1"/>
    <property type="molecule type" value="Genomic_DNA"/>
</dbReference>
<proteinExistence type="predicted"/>
<dbReference type="Proteomes" id="UP001244341">
    <property type="component" value="Chromosome 5b"/>
</dbReference>